<evidence type="ECO:0000256" key="2">
    <source>
        <dbReference type="ARBA" id="ARBA00022630"/>
    </source>
</evidence>
<sequence>MSYWDATGPALAAYTELLPGILDLLAEKQGPIPNSDLLWFSIYMIGSSCDRALPHIMFAGAQRPHRKKAVQIIKHSDLLHDYPGMYVGEWPEAPHIGRQTQRTSRTALPKISGASGTVRQPEKVTVEAIFSNKDQQSALIRFQYRGITIWATSSMYFDMSGLRQLLVPAHVLFSKNEKQSMEDDSTSDRSEEDYEFGGFPSGDEEGQRIDPLATSAGSLTSSDSRSSDPESPDGESLVSEDSTAAIQSSGKREALSEPSKMAEFPSQLNGFPIVSADLDYALWAERRPQHDKYRFGLQEMLPANLIVPENTWATVKVLTSHGMLTGRLLRSCTYVRLPNSSSFTEVYSTLLDSEILPGDCGAMVYDEHGVSVYGHIITGSSSSAAFVVPAEIVYRDILRRALKLPTSSAPASKSLHPIDEYPVQDTREAQQSRIIDDSESSIASVGLRLGGTSLINANVFMEADKEILSTDEWPPEIRKDGDGLQKYYDKVAPMLELQEYPQDWPELPKMELLRQQAEYLNMGSKFRKVRQTTRFENGPNSSGVEMSPSRLSEEAKGRNGYLVYFASHKIGPGDTYSSADLLWVYAKRAVFFGAGSIGTSEILWRSKAMGMDISDLVGHNISDNGDNVAIG</sequence>
<evidence type="ECO:0000256" key="5">
    <source>
        <dbReference type="SAM" id="MobiDB-lite"/>
    </source>
</evidence>
<evidence type="ECO:0000313" key="7">
    <source>
        <dbReference type="Proteomes" id="UP001295740"/>
    </source>
</evidence>
<proteinExistence type="predicted"/>
<keyword evidence="4" id="KW-0560">Oxidoreductase</keyword>
<protein>
    <submittedName>
        <fullName evidence="6">Uu.00g082530.m01.CDS01</fullName>
    </submittedName>
</protein>
<feature type="compositionally biased region" description="Low complexity" evidence="5">
    <location>
        <begin position="211"/>
        <end position="224"/>
    </location>
</feature>
<organism evidence="6 7">
    <name type="scientific">Anthostomella pinea</name>
    <dbReference type="NCBI Taxonomy" id="933095"/>
    <lineage>
        <taxon>Eukaryota</taxon>
        <taxon>Fungi</taxon>
        <taxon>Dikarya</taxon>
        <taxon>Ascomycota</taxon>
        <taxon>Pezizomycotina</taxon>
        <taxon>Sordariomycetes</taxon>
        <taxon>Xylariomycetidae</taxon>
        <taxon>Xylariales</taxon>
        <taxon>Xylariaceae</taxon>
        <taxon>Anthostomella</taxon>
    </lineage>
</organism>
<dbReference type="GO" id="GO:0016491">
    <property type="term" value="F:oxidoreductase activity"/>
    <property type="evidence" value="ECO:0007669"/>
    <property type="project" value="UniProtKB-KW"/>
</dbReference>
<keyword evidence="2" id="KW-0285">Flavoprotein</keyword>
<keyword evidence="7" id="KW-1185">Reference proteome</keyword>
<name>A0AAI8YJJ3_9PEZI</name>
<dbReference type="PANTHER" id="PTHR47470:SF1">
    <property type="entry name" value="FAD-DEPENDENT OXIDOREDUCTASE 2 FAD BINDING DOMAIN-CONTAINING PROTEIN"/>
    <property type="match status" value="1"/>
</dbReference>
<comment type="cofactor">
    <cofactor evidence="1">
        <name>FAD</name>
        <dbReference type="ChEBI" id="CHEBI:57692"/>
    </cofactor>
</comment>
<accession>A0AAI8YJJ3</accession>
<reference evidence="6" key="1">
    <citation type="submission" date="2023-10" db="EMBL/GenBank/DDBJ databases">
        <authorList>
            <person name="Hackl T."/>
        </authorList>
    </citation>
    <scope>NUCLEOTIDE SEQUENCE</scope>
</reference>
<evidence type="ECO:0000256" key="4">
    <source>
        <dbReference type="ARBA" id="ARBA00023002"/>
    </source>
</evidence>
<evidence type="ECO:0000313" key="6">
    <source>
        <dbReference type="EMBL" id="CAJ2507067.1"/>
    </source>
</evidence>
<dbReference type="Proteomes" id="UP001295740">
    <property type="component" value="Unassembled WGS sequence"/>
</dbReference>
<gene>
    <name evidence="6" type="ORF">KHLLAP_LOCUS7535</name>
</gene>
<dbReference type="InterPro" id="IPR052542">
    <property type="entry name" value="Cholesterol_Oxidase"/>
</dbReference>
<dbReference type="Gene3D" id="3.50.50.60">
    <property type="entry name" value="FAD/NAD(P)-binding domain"/>
    <property type="match status" value="1"/>
</dbReference>
<evidence type="ECO:0000256" key="1">
    <source>
        <dbReference type="ARBA" id="ARBA00001974"/>
    </source>
</evidence>
<dbReference type="EMBL" id="CAUWAG010000010">
    <property type="protein sequence ID" value="CAJ2507067.1"/>
    <property type="molecule type" value="Genomic_DNA"/>
</dbReference>
<feature type="compositionally biased region" description="Basic and acidic residues" evidence="5">
    <location>
        <begin position="177"/>
        <end position="189"/>
    </location>
</feature>
<feature type="region of interest" description="Disordered" evidence="5">
    <location>
        <begin position="177"/>
        <end position="260"/>
    </location>
</feature>
<feature type="compositionally biased region" description="Polar residues" evidence="5">
    <location>
        <begin position="239"/>
        <end position="249"/>
    </location>
</feature>
<evidence type="ECO:0000256" key="3">
    <source>
        <dbReference type="ARBA" id="ARBA00022827"/>
    </source>
</evidence>
<comment type="caution">
    <text evidence="6">The sequence shown here is derived from an EMBL/GenBank/DDBJ whole genome shotgun (WGS) entry which is preliminary data.</text>
</comment>
<dbReference type="InterPro" id="IPR036188">
    <property type="entry name" value="FAD/NAD-bd_sf"/>
</dbReference>
<keyword evidence="3" id="KW-0274">FAD</keyword>
<dbReference type="AlphaFoldDB" id="A0AAI8YJJ3"/>
<dbReference type="PANTHER" id="PTHR47470">
    <property type="entry name" value="CHOLESTEROL OXIDASE"/>
    <property type="match status" value="1"/>
</dbReference>